<feature type="region of interest" description="Disordered" evidence="1">
    <location>
        <begin position="175"/>
        <end position="215"/>
    </location>
</feature>
<organism evidence="2 3">
    <name type="scientific">Malassezia yamatoensis</name>
    <dbReference type="NCBI Taxonomy" id="253288"/>
    <lineage>
        <taxon>Eukaryota</taxon>
        <taxon>Fungi</taxon>
        <taxon>Dikarya</taxon>
        <taxon>Basidiomycota</taxon>
        <taxon>Ustilaginomycotina</taxon>
        <taxon>Malasseziomycetes</taxon>
        <taxon>Malasseziales</taxon>
        <taxon>Malasseziaceae</taxon>
        <taxon>Malassezia</taxon>
    </lineage>
</organism>
<name>A0AAJ5YU20_9BASI</name>
<proteinExistence type="predicted"/>
<feature type="region of interest" description="Disordered" evidence="1">
    <location>
        <begin position="53"/>
        <end position="113"/>
    </location>
</feature>
<feature type="compositionally biased region" description="Pro residues" evidence="1">
    <location>
        <begin position="542"/>
        <end position="553"/>
    </location>
</feature>
<reference evidence="2 3" key="1">
    <citation type="submission" date="2023-03" db="EMBL/GenBank/DDBJ databases">
        <title>Mating type loci evolution in Malassezia.</title>
        <authorList>
            <person name="Coelho M.A."/>
        </authorList>
    </citation>
    <scope>NUCLEOTIDE SEQUENCE [LARGE SCALE GENOMIC DNA]</scope>
    <source>
        <strain evidence="2 3">CBS 9725</strain>
    </source>
</reference>
<evidence type="ECO:0000313" key="3">
    <source>
        <dbReference type="Proteomes" id="UP001219567"/>
    </source>
</evidence>
<feature type="compositionally biased region" description="Polar residues" evidence="1">
    <location>
        <begin position="269"/>
        <end position="288"/>
    </location>
</feature>
<feature type="region of interest" description="Disordered" evidence="1">
    <location>
        <begin position="264"/>
        <end position="325"/>
    </location>
</feature>
<feature type="compositionally biased region" description="Polar residues" evidence="1">
    <location>
        <begin position="237"/>
        <end position="252"/>
    </location>
</feature>
<feature type="compositionally biased region" description="Polar residues" evidence="1">
    <location>
        <begin position="57"/>
        <end position="67"/>
    </location>
</feature>
<sequence length="616" mass="67436">MRSSEGVDSWVTALPRFHTAATPLPPSPGKTWDESLFVTSRPKLSVEDALPARTNFPHASNSTGHPETSQRLESLGKARRISLSGKKADQPSRRSSWLGRWLESRDDTTTHRRSGRFSIPSVFLAPQSHSKLFKKEFKRRQESQPFTTQYEKRSLNHQEAFHQPNPDLRMNRSAQVNGERRQNSTNLPYPSASQQVGEQNSMESQAKSDTPSDRHKAAYDLRGVDADTSAQTIFETHITSNEPNATSVSNDMEQGVDAKRLSKPEMSSRMLSPNDQRQPSAWGSSNTRPCPDEHYNPSKSPSMPFFPWSQGDTQVDEPSLHFTSSPSASAWVHESNASQNMYVPTSSSSSYPWFSSVPSSIPAIFTATRSSPPTTLDRNEQHPVHNVQPDITESHSSQQHLAKDTQHSCSQYDQSYEATSKSLPQDTNSKRTSVIETSPALNSGVPLLRNARHWSMPSELAGALFSAKTSSPVPAPAIGAVDGRAASPFLPARLSVGRNPVTSRAVSTAVASKPHRWSSAPVPLPIPSWIGSRRDSRQLPPARTPPVEELPPIPIVNAGNHFGTYAESQLGKTSSLKPGSIPNTATASSTMPNLFLAASKSTSRRKNANEVFGLAV</sequence>
<keyword evidence="3" id="KW-1185">Reference proteome</keyword>
<gene>
    <name evidence="2" type="ORF">MYAM1_001498</name>
</gene>
<feature type="region of interest" description="Disordered" evidence="1">
    <location>
        <begin position="237"/>
        <end position="256"/>
    </location>
</feature>
<dbReference type="AlphaFoldDB" id="A0AAJ5YU20"/>
<evidence type="ECO:0000313" key="2">
    <source>
        <dbReference type="EMBL" id="WFC98766.1"/>
    </source>
</evidence>
<feature type="region of interest" description="Disordered" evidence="1">
    <location>
        <begin position="529"/>
        <end position="553"/>
    </location>
</feature>
<feature type="region of interest" description="Disordered" evidence="1">
    <location>
        <begin position="391"/>
        <end position="437"/>
    </location>
</feature>
<feature type="compositionally biased region" description="Polar residues" evidence="1">
    <location>
        <begin position="391"/>
        <end position="400"/>
    </location>
</feature>
<protein>
    <submittedName>
        <fullName evidence="2">Uncharacterized protein</fullName>
    </submittedName>
</protein>
<feature type="compositionally biased region" description="Polar residues" evidence="1">
    <location>
        <begin position="183"/>
        <end position="209"/>
    </location>
</feature>
<dbReference type="Proteomes" id="UP001219567">
    <property type="component" value="Chromosome 1"/>
</dbReference>
<feature type="compositionally biased region" description="Polar residues" evidence="1">
    <location>
        <begin position="407"/>
        <end position="437"/>
    </location>
</feature>
<evidence type="ECO:0000256" key="1">
    <source>
        <dbReference type="SAM" id="MobiDB-lite"/>
    </source>
</evidence>
<dbReference type="EMBL" id="CP119943">
    <property type="protein sequence ID" value="WFC98766.1"/>
    <property type="molecule type" value="Genomic_DNA"/>
</dbReference>
<accession>A0AAJ5YU20</accession>